<evidence type="ECO:0000313" key="1">
    <source>
        <dbReference type="EMBL" id="CZR69130.1"/>
    </source>
</evidence>
<dbReference type="PANTHER" id="PTHR43591">
    <property type="entry name" value="METHYLTRANSFERASE"/>
    <property type="match status" value="1"/>
</dbReference>
<evidence type="ECO:0008006" key="3">
    <source>
        <dbReference type="Google" id="ProtNLM"/>
    </source>
</evidence>
<dbReference type="SUPFAM" id="SSF53335">
    <property type="entry name" value="S-adenosyl-L-methionine-dependent methyltransferases"/>
    <property type="match status" value="1"/>
</dbReference>
<dbReference type="Pfam" id="PF13489">
    <property type="entry name" value="Methyltransf_23"/>
    <property type="match status" value="1"/>
</dbReference>
<accession>A0A1L7XVV6</accession>
<dbReference type="EMBL" id="FJOG01000065">
    <property type="protein sequence ID" value="CZR69130.1"/>
    <property type="molecule type" value="Genomic_DNA"/>
</dbReference>
<dbReference type="STRING" id="576137.A0A1L7XVV6"/>
<proteinExistence type="predicted"/>
<dbReference type="OrthoDB" id="3537229at2759"/>
<sequence length="190" mass="21422">MTALPGDSAIYVGLSEEQQAAQPVETSIDIDNGVGISDAGYETDSVRTASTSLASSVRDYVFENGRRYHKFREGSYNFPNDESEQDREDMTHALVTSFCHRLHFAPIGINPQNILDMGTGTGIWGIANQYPSANVLGIDLSPIQPSWVPPNVRFMVDDVESLWLYPRDHFDYIHSRHMVMAIRDWPKLMR</sequence>
<reference evidence="1 2" key="1">
    <citation type="submission" date="2016-03" db="EMBL/GenBank/DDBJ databases">
        <authorList>
            <person name="Ploux O."/>
        </authorList>
    </citation>
    <scope>NUCLEOTIDE SEQUENCE [LARGE SCALE GENOMIC DNA]</scope>
    <source>
        <strain evidence="1 2">UAMH 11012</strain>
    </source>
</reference>
<dbReference type="InterPro" id="IPR029063">
    <property type="entry name" value="SAM-dependent_MTases_sf"/>
</dbReference>
<organism evidence="1 2">
    <name type="scientific">Phialocephala subalpina</name>
    <dbReference type="NCBI Taxonomy" id="576137"/>
    <lineage>
        <taxon>Eukaryota</taxon>
        <taxon>Fungi</taxon>
        <taxon>Dikarya</taxon>
        <taxon>Ascomycota</taxon>
        <taxon>Pezizomycotina</taxon>
        <taxon>Leotiomycetes</taxon>
        <taxon>Helotiales</taxon>
        <taxon>Mollisiaceae</taxon>
        <taxon>Phialocephala</taxon>
        <taxon>Phialocephala fortinii species complex</taxon>
    </lineage>
</organism>
<gene>
    <name evidence="1" type="ORF">PAC_19030</name>
</gene>
<dbReference type="Proteomes" id="UP000184330">
    <property type="component" value="Unassembled WGS sequence"/>
</dbReference>
<evidence type="ECO:0000313" key="2">
    <source>
        <dbReference type="Proteomes" id="UP000184330"/>
    </source>
</evidence>
<dbReference type="AlphaFoldDB" id="A0A1L7XVV6"/>
<keyword evidence="2" id="KW-1185">Reference proteome</keyword>
<name>A0A1L7XVV6_9HELO</name>
<dbReference type="Gene3D" id="3.40.50.150">
    <property type="entry name" value="Vaccinia Virus protein VP39"/>
    <property type="match status" value="1"/>
</dbReference>
<dbReference type="GO" id="GO:0008168">
    <property type="term" value="F:methyltransferase activity"/>
    <property type="evidence" value="ECO:0007669"/>
    <property type="project" value="TreeGrafter"/>
</dbReference>
<dbReference type="CDD" id="cd02440">
    <property type="entry name" value="AdoMet_MTases"/>
    <property type="match status" value="1"/>
</dbReference>
<dbReference type="PANTHER" id="PTHR43591:SF10">
    <property type="entry name" value="ABC TRANSMEMBRANE TYPE-1 DOMAIN-CONTAINING PROTEIN-RELATED"/>
    <property type="match status" value="1"/>
</dbReference>
<protein>
    <recommendedName>
        <fullName evidence="3">Methyltransferase</fullName>
    </recommendedName>
</protein>